<evidence type="ECO:0000313" key="3">
    <source>
        <dbReference type="Proteomes" id="UP000027138"/>
    </source>
</evidence>
<feature type="compositionally biased region" description="Low complexity" evidence="1">
    <location>
        <begin position="19"/>
        <end position="28"/>
    </location>
</feature>
<accession>A0A067KDB8</accession>
<dbReference type="EMBL" id="KK914568">
    <property type="protein sequence ID" value="KDP33028.1"/>
    <property type="molecule type" value="Genomic_DNA"/>
</dbReference>
<feature type="compositionally biased region" description="Basic residues" evidence="1">
    <location>
        <begin position="201"/>
        <end position="218"/>
    </location>
</feature>
<dbReference type="AlphaFoldDB" id="A0A067KDB8"/>
<name>A0A067KDB8_JATCU</name>
<dbReference type="PANTHER" id="PTHR36332:SF1">
    <property type="entry name" value="STRESS RESPONSE PROTEIN"/>
    <property type="match status" value="1"/>
</dbReference>
<feature type="compositionally biased region" description="Acidic residues" evidence="1">
    <location>
        <begin position="29"/>
        <end position="39"/>
    </location>
</feature>
<dbReference type="KEGG" id="jcu:105638784"/>
<keyword evidence="3" id="KW-1185">Reference proteome</keyword>
<evidence type="ECO:0000256" key="1">
    <source>
        <dbReference type="SAM" id="MobiDB-lite"/>
    </source>
</evidence>
<sequence length="244" mass="27257">MIKRRFYREEHGERDEPSSDSSSSSSSDYDSEVEAEESEDHAPVAEAKENDESCSTSSGYEGEDSSANEIVADSSVGNKNDDDGNGNNKQIPVGPRISGKRDAVIDKNEFNGVPENELATSNMPEFVLKFKSVYKCRICPRIVCLTEETMRTHLNSKGHIRSEKLLKENRLKAMLNSDGEIENQETAAELHARIMAFGQNKSKKKNKGRQRQKKRTRKKEGTDVSNAEKTKGSVRTPAKKKAKK</sequence>
<protein>
    <recommendedName>
        <fullName evidence="4">U1-type domain-containing protein</fullName>
    </recommendedName>
</protein>
<dbReference type="STRING" id="180498.A0A067KDB8"/>
<feature type="compositionally biased region" description="Basic and acidic residues" evidence="1">
    <location>
        <begin position="219"/>
        <end position="231"/>
    </location>
</feature>
<dbReference type="OrthoDB" id="1745547at2759"/>
<organism evidence="2 3">
    <name type="scientific">Jatropha curcas</name>
    <name type="common">Barbados nut</name>
    <dbReference type="NCBI Taxonomy" id="180498"/>
    <lineage>
        <taxon>Eukaryota</taxon>
        <taxon>Viridiplantae</taxon>
        <taxon>Streptophyta</taxon>
        <taxon>Embryophyta</taxon>
        <taxon>Tracheophyta</taxon>
        <taxon>Spermatophyta</taxon>
        <taxon>Magnoliopsida</taxon>
        <taxon>eudicotyledons</taxon>
        <taxon>Gunneridae</taxon>
        <taxon>Pentapetalae</taxon>
        <taxon>rosids</taxon>
        <taxon>fabids</taxon>
        <taxon>Malpighiales</taxon>
        <taxon>Euphorbiaceae</taxon>
        <taxon>Crotonoideae</taxon>
        <taxon>Jatropheae</taxon>
        <taxon>Jatropha</taxon>
    </lineage>
</organism>
<proteinExistence type="predicted"/>
<evidence type="ECO:0000313" key="2">
    <source>
        <dbReference type="EMBL" id="KDP33028.1"/>
    </source>
</evidence>
<evidence type="ECO:0008006" key="4">
    <source>
        <dbReference type="Google" id="ProtNLM"/>
    </source>
</evidence>
<dbReference type="PANTHER" id="PTHR36332">
    <property type="entry name" value="STRESS RESPONSE PROTEIN"/>
    <property type="match status" value="1"/>
</dbReference>
<feature type="compositionally biased region" description="Basic and acidic residues" evidence="1">
    <location>
        <begin position="7"/>
        <end position="17"/>
    </location>
</feature>
<feature type="compositionally biased region" description="Basic and acidic residues" evidence="1">
    <location>
        <begin position="40"/>
        <end position="51"/>
    </location>
</feature>
<feature type="region of interest" description="Disordered" evidence="1">
    <location>
        <begin position="196"/>
        <end position="244"/>
    </location>
</feature>
<feature type="region of interest" description="Disordered" evidence="1">
    <location>
        <begin position="1"/>
        <end position="100"/>
    </location>
</feature>
<dbReference type="Proteomes" id="UP000027138">
    <property type="component" value="Unassembled WGS sequence"/>
</dbReference>
<reference evidence="2 3" key="1">
    <citation type="journal article" date="2014" name="PLoS ONE">
        <title>Global Analysis of Gene Expression Profiles in Physic Nut (Jatropha curcas L.) Seedlings Exposed to Salt Stress.</title>
        <authorList>
            <person name="Zhang L."/>
            <person name="Zhang C."/>
            <person name="Wu P."/>
            <person name="Chen Y."/>
            <person name="Li M."/>
            <person name="Jiang H."/>
            <person name="Wu G."/>
        </authorList>
    </citation>
    <scope>NUCLEOTIDE SEQUENCE [LARGE SCALE GENOMIC DNA]</scope>
    <source>
        <strain evidence="3">cv. GZQX0401</strain>
        <tissue evidence="2">Young leaves</tissue>
    </source>
</reference>
<gene>
    <name evidence="2" type="ORF">JCGZ_13059</name>
</gene>